<feature type="domain" description="Tc1-like transposase DDE" evidence="1">
    <location>
        <begin position="217"/>
        <end position="362"/>
    </location>
</feature>
<name>A0A919RNR0_9ACTN</name>
<dbReference type="InterPro" id="IPR038717">
    <property type="entry name" value="Tc1-like_DDE_dom"/>
</dbReference>
<dbReference type="Pfam" id="PF13358">
    <property type="entry name" value="DDE_3"/>
    <property type="match status" value="1"/>
</dbReference>
<dbReference type="SUPFAM" id="SSF53098">
    <property type="entry name" value="Ribonuclease H-like"/>
    <property type="match status" value="1"/>
</dbReference>
<sequence>MACAGPGISTAQVARDLGLAESTVRKRRAAFARDGLKALSDDARTGRPKAELTVSDAERVVLQRWWARRATSAQVLAMRAKIVLACADGGDSKRIAERLRVHPDTVSKWRHRFLRLRLDGLIDEQRPGRPPSIGLDQVEQVVVATLEETPAGATHWTRASMARRSGLSESTIGRIWRAFDLKPHRTGTFELSTDPLFVEKVVDVVGLYHDPPERAVVLCVDEKSRIQALDRSQPVLPMMPGMPERRTHDYVRHGITSLFAAFNVADGTVIGELHRQHRAAEFKKFLTTIDKTVPAELDIHLICDNHGTHKTPAIKAWPARHPRFHMHFTPTGSSWINQVERWFGYLTDQLIRRGVHKSVQALEGDIRAWMDRWNADPKPFVWTKTAEEILESLAKYCRRISGGRH</sequence>
<dbReference type="PANTHER" id="PTHR30347">
    <property type="entry name" value="POTASSIUM CHANNEL RELATED"/>
    <property type="match status" value="1"/>
</dbReference>
<dbReference type="InterPro" id="IPR052702">
    <property type="entry name" value="MscS-like_channel"/>
</dbReference>
<evidence type="ECO:0000259" key="1">
    <source>
        <dbReference type="Pfam" id="PF13358"/>
    </source>
</evidence>
<dbReference type="InterPro" id="IPR009057">
    <property type="entry name" value="Homeodomain-like_sf"/>
</dbReference>
<evidence type="ECO:0000313" key="3">
    <source>
        <dbReference type="Proteomes" id="UP000606172"/>
    </source>
</evidence>
<reference evidence="2" key="1">
    <citation type="submission" date="2021-01" db="EMBL/GenBank/DDBJ databases">
        <title>Whole genome shotgun sequence of Sinosporangium siamense NBRC 109515.</title>
        <authorList>
            <person name="Komaki H."/>
            <person name="Tamura T."/>
        </authorList>
    </citation>
    <scope>NUCLEOTIDE SEQUENCE</scope>
    <source>
        <strain evidence="2">NBRC 109515</strain>
    </source>
</reference>
<protein>
    <submittedName>
        <fullName evidence="2">IS630 family transposase</fullName>
    </submittedName>
</protein>
<dbReference type="Pfam" id="PF13565">
    <property type="entry name" value="HTH_32"/>
    <property type="match status" value="1"/>
</dbReference>
<dbReference type="SUPFAM" id="SSF46689">
    <property type="entry name" value="Homeodomain-like"/>
    <property type="match status" value="1"/>
</dbReference>
<dbReference type="GO" id="GO:0003676">
    <property type="term" value="F:nucleic acid binding"/>
    <property type="evidence" value="ECO:0007669"/>
    <property type="project" value="InterPro"/>
</dbReference>
<dbReference type="Proteomes" id="UP000606172">
    <property type="component" value="Unassembled WGS sequence"/>
</dbReference>
<dbReference type="InterPro" id="IPR047655">
    <property type="entry name" value="Transpos_IS630-like"/>
</dbReference>
<organism evidence="2 3">
    <name type="scientific">Sinosporangium siamense</name>
    <dbReference type="NCBI Taxonomy" id="1367973"/>
    <lineage>
        <taxon>Bacteria</taxon>
        <taxon>Bacillati</taxon>
        <taxon>Actinomycetota</taxon>
        <taxon>Actinomycetes</taxon>
        <taxon>Streptosporangiales</taxon>
        <taxon>Streptosporangiaceae</taxon>
        <taxon>Sinosporangium</taxon>
    </lineage>
</organism>
<dbReference type="InterPro" id="IPR012337">
    <property type="entry name" value="RNaseH-like_sf"/>
</dbReference>
<keyword evidence="3" id="KW-1185">Reference proteome</keyword>
<dbReference type="Gene3D" id="3.30.420.10">
    <property type="entry name" value="Ribonuclease H-like superfamily/Ribonuclease H"/>
    <property type="match status" value="1"/>
</dbReference>
<comment type="caution">
    <text evidence="2">The sequence shown here is derived from an EMBL/GenBank/DDBJ whole genome shotgun (WGS) entry which is preliminary data.</text>
</comment>
<dbReference type="AlphaFoldDB" id="A0A919RNR0"/>
<evidence type="ECO:0000313" key="2">
    <source>
        <dbReference type="EMBL" id="GII96938.1"/>
    </source>
</evidence>
<dbReference type="NCBIfam" id="NF033545">
    <property type="entry name" value="transpos_IS630"/>
    <property type="match status" value="1"/>
</dbReference>
<dbReference type="InterPro" id="IPR036397">
    <property type="entry name" value="RNaseH_sf"/>
</dbReference>
<accession>A0A919RNR0</accession>
<dbReference type="PANTHER" id="PTHR30347:SF1">
    <property type="entry name" value="MECHANOSENSITIVE CHANNEL MSCK"/>
    <property type="match status" value="1"/>
</dbReference>
<dbReference type="EMBL" id="BOOW01000052">
    <property type="protein sequence ID" value="GII96938.1"/>
    <property type="molecule type" value="Genomic_DNA"/>
</dbReference>
<proteinExistence type="predicted"/>
<gene>
    <name evidence="2" type="ORF">Ssi02_71690</name>
</gene>